<dbReference type="InterPro" id="IPR009922">
    <property type="entry name" value="DUF1457"/>
</dbReference>
<keyword evidence="2" id="KW-1185">Reference proteome</keyword>
<dbReference type="Proteomes" id="UP000076400">
    <property type="component" value="Unassembled WGS sequence"/>
</dbReference>
<dbReference type="RefSeq" id="WP_067559928.1">
    <property type="nucleotide sequence ID" value="NZ_LPXN01000162.1"/>
</dbReference>
<accession>A0A154VHV2</accession>
<reference evidence="1 2" key="1">
    <citation type="submission" date="2015-12" db="EMBL/GenBank/DDBJ databases">
        <title>Genome sequence of Oceanibaculum pacificum MCCC 1A02656.</title>
        <authorList>
            <person name="Lu L."/>
            <person name="Lai Q."/>
            <person name="Shao Z."/>
            <person name="Qian P."/>
        </authorList>
    </citation>
    <scope>NUCLEOTIDE SEQUENCE [LARGE SCALE GENOMIC DNA]</scope>
    <source>
        <strain evidence="1 2">MCCC 1A02656</strain>
    </source>
</reference>
<dbReference type="AlphaFoldDB" id="A0A154VHV2"/>
<name>A0A154VHV2_9PROT</name>
<sequence>MRLDIDANTTIYDERLKALARSWANLLEAKGAVPSWESLEPRLASSISAMLWLVEAKGTPRRYLYLMMGSHVGIAYDGDMTGRYLDQLVIASALPRVQGYFDQCLEGPCLMYTYGRIYSEATHPAQGERLILPLADSKGTVKRLLGATLHSWTAENAPRGLVSTRQVRTFLPVDGGPSWSESSL</sequence>
<protein>
    <recommendedName>
        <fullName evidence="3">PAS domain-containing protein</fullName>
    </recommendedName>
</protein>
<evidence type="ECO:0000313" key="1">
    <source>
        <dbReference type="EMBL" id="KZD00886.1"/>
    </source>
</evidence>
<organism evidence="1 2">
    <name type="scientific">Oceanibaculum pacificum</name>
    <dbReference type="NCBI Taxonomy" id="580166"/>
    <lineage>
        <taxon>Bacteria</taxon>
        <taxon>Pseudomonadati</taxon>
        <taxon>Pseudomonadota</taxon>
        <taxon>Alphaproteobacteria</taxon>
        <taxon>Rhodospirillales</taxon>
        <taxon>Oceanibaculaceae</taxon>
        <taxon>Oceanibaculum</taxon>
    </lineage>
</organism>
<dbReference type="Pfam" id="PF07310">
    <property type="entry name" value="PAS_5"/>
    <property type="match status" value="1"/>
</dbReference>
<evidence type="ECO:0000313" key="2">
    <source>
        <dbReference type="Proteomes" id="UP000076400"/>
    </source>
</evidence>
<proteinExistence type="predicted"/>
<comment type="caution">
    <text evidence="1">The sequence shown here is derived from an EMBL/GenBank/DDBJ whole genome shotgun (WGS) entry which is preliminary data.</text>
</comment>
<dbReference type="OrthoDB" id="7355940at2"/>
<dbReference type="EMBL" id="LPXN01000162">
    <property type="protein sequence ID" value="KZD00886.1"/>
    <property type="molecule type" value="Genomic_DNA"/>
</dbReference>
<evidence type="ECO:0008006" key="3">
    <source>
        <dbReference type="Google" id="ProtNLM"/>
    </source>
</evidence>
<gene>
    <name evidence="1" type="ORF">AUP43_14225</name>
</gene>